<dbReference type="PANTHER" id="PTHR43394">
    <property type="entry name" value="ATP-DEPENDENT PERMEASE MDL1, MITOCHONDRIAL"/>
    <property type="match status" value="1"/>
</dbReference>
<dbReference type="Proteomes" id="UP000198953">
    <property type="component" value="Unassembled WGS sequence"/>
</dbReference>
<dbReference type="PROSITE" id="PS50893">
    <property type="entry name" value="ABC_TRANSPORTER_2"/>
    <property type="match status" value="1"/>
</dbReference>
<evidence type="ECO:0000259" key="8">
    <source>
        <dbReference type="PROSITE" id="PS50893"/>
    </source>
</evidence>
<keyword evidence="2 7" id="KW-0812">Transmembrane</keyword>
<evidence type="ECO:0000313" key="10">
    <source>
        <dbReference type="EMBL" id="SEN55386.1"/>
    </source>
</evidence>
<dbReference type="InterPro" id="IPR036640">
    <property type="entry name" value="ABC1_TM_sf"/>
</dbReference>
<feature type="domain" description="ABC transporter" evidence="8">
    <location>
        <begin position="352"/>
        <end position="586"/>
    </location>
</feature>
<dbReference type="SUPFAM" id="SSF52540">
    <property type="entry name" value="P-loop containing nucleoside triphosphate hydrolases"/>
    <property type="match status" value="1"/>
</dbReference>
<evidence type="ECO:0000256" key="3">
    <source>
        <dbReference type="ARBA" id="ARBA00022741"/>
    </source>
</evidence>
<dbReference type="InterPro" id="IPR039421">
    <property type="entry name" value="Type_1_exporter"/>
</dbReference>
<evidence type="ECO:0000256" key="2">
    <source>
        <dbReference type="ARBA" id="ARBA00022692"/>
    </source>
</evidence>
<dbReference type="STRING" id="46177.SAMN05660976_07803"/>
<gene>
    <name evidence="10" type="ORF">SAMN05660976_07803</name>
</gene>
<dbReference type="InterPro" id="IPR003439">
    <property type="entry name" value="ABC_transporter-like_ATP-bd"/>
</dbReference>
<keyword evidence="4 10" id="KW-0067">ATP-binding</keyword>
<evidence type="ECO:0000259" key="9">
    <source>
        <dbReference type="PROSITE" id="PS50929"/>
    </source>
</evidence>
<dbReference type="InterPro" id="IPR011527">
    <property type="entry name" value="ABC1_TM_dom"/>
</dbReference>
<dbReference type="InterPro" id="IPR017871">
    <property type="entry name" value="ABC_transporter-like_CS"/>
</dbReference>
<accession>A0A1H8HGW3</accession>
<comment type="subcellular location">
    <subcellularLocation>
        <location evidence="1">Cell membrane</location>
        <topology evidence="1">Multi-pass membrane protein</topology>
    </subcellularLocation>
</comment>
<evidence type="ECO:0000313" key="11">
    <source>
        <dbReference type="Proteomes" id="UP000198953"/>
    </source>
</evidence>
<keyword evidence="6 7" id="KW-0472">Membrane</keyword>
<dbReference type="AlphaFoldDB" id="A0A1H8HGW3"/>
<evidence type="ECO:0000256" key="1">
    <source>
        <dbReference type="ARBA" id="ARBA00004651"/>
    </source>
</evidence>
<dbReference type="GO" id="GO:0005524">
    <property type="term" value="F:ATP binding"/>
    <property type="evidence" value="ECO:0007669"/>
    <property type="project" value="UniProtKB-KW"/>
</dbReference>
<organism evidence="10 11">
    <name type="scientific">Nonomuraea pusilla</name>
    <dbReference type="NCBI Taxonomy" id="46177"/>
    <lineage>
        <taxon>Bacteria</taxon>
        <taxon>Bacillati</taxon>
        <taxon>Actinomycetota</taxon>
        <taxon>Actinomycetes</taxon>
        <taxon>Streptosporangiales</taxon>
        <taxon>Streptosporangiaceae</taxon>
        <taxon>Nonomuraea</taxon>
    </lineage>
</organism>
<dbReference type="Gene3D" id="3.40.50.300">
    <property type="entry name" value="P-loop containing nucleotide triphosphate hydrolases"/>
    <property type="match status" value="1"/>
</dbReference>
<evidence type="ECO:0000256" key="6">
    <source>
        <dbReference type="ARBA" id="ARBA00023136"/>
    </source>
</evidence>
<dbReference type="Gene3D" id="1.20.1560.10">
    <property type="entry name" value="ABC transporter type 1, transmembrane domain"/>
    <property type="match status" value="1"/>
</dbReference>
<dbReference type="RefSeq" id="WP_091105445.1">
    <property type="nucleotide sequence ID" value="NZ_FOBF01000029.1"/>
</dbReference>
<name>A0A1H8HGW3_9ACTN</name>
<dbReference type="Pfam" id="PF00664">
    <property type="entry name" value="ABC_membrane"/>
    <property type="match status" value="1"/>
</dbReference>
<dbReference type="SMART" id="SM00382">
    <property type="entry name" value="AAA"/>
    <property type="match status" value="1"/>
</dbReference>
<dbReference type="PROSITE" id="PS50929">
    <property type="entry name" value="ABC_TM1F"/>
    <property type="match status" value="1"/>
</dbReference>
<protein>
    <submittedName>
        <fullName evidence="10">ATP-binding cassette, subfamily B</fullName>
    </submittedName>
</protein>
<evidence type="ECO:0000256" key="4">
    <source>
        <dbReference type="ARBA" id="ARBA00022840"/>
    </source>
</evidence>
<dbReference type="PANTHER" id="PTHR43394:SF1">
    <property type="entry name" value="ATP-BINDING CASSETTE SUB-FAMILY B MEMBER 10, MITOCHONDRIAL"/>
    <property type="match status" value="1"/>
</dbReference>
<keyword evidence="3" id="KW-0547">Nucleotide-binding</keyword>
<keyword evidence="5 7" id="KW-1133">Transmembrane helix</keyword>
<keyword evidence="11" id="KW-1185">Reference proteome</keyword>
<dbReference type="SUPFAM" id="SSF90123">
    <property type="entry name" value="ABC transporter transmembrane region"/>
    <property type="match status" value="1"/>
</dbReference>
<dbReference type="OrthoDB" id="9806127at2"/>
<dbReference type="Pfam" id="PF00005">
    <property type="entry name" value="ABC_tran"/>
    <property type="match status" value="1"/>
</dbReference>
<dbReference type="EMBL" id="FOBF01000029">
    <property type="protein sequence ID" value="SEN55386.1"/>
    <property type="molecule type" value="Genomic_DNA"/>
</dbReference>
<dbReference type="InterPro" id="IPR003593">
    <property type="entry name" value="AAA+_ATPase"/>
</dbReference>
<dbReference type="InterPro" id="IPR027417">
    <property type="entry name" value="P-loop_NTPase"/>
</dbReference>
<dbReference type="GO" id="GO:0015421">
    <property type="term" value="F:ABC-type oligopeptide transporter activity"/>
    <property type="evidence" value="ECO:0007669"/>
    <property type="project" value="TreeGrafter"/>
</dbReference>
<evidence type="ECO:0000256" key="5">
    <source>
        <dbReference type="ARBA" id="ARBA00022989"/>
    </source>
</evidence>
<dbReference type="GO" id="GO:0005886">
    <property type="term" value="C:plasma membrane"/>
    <property type="evidence" value="ECO:0007669"/>
    <property type="project" value="UniProtKB-SubCell"/>
</dbReference>
<evidence type="ECO:0000256" key="7">
    <source>
        <dbReference type="SAM" id="Phobius"/>
    </source>
</evidence>
<proteinExistence type="predicted"/>
<dbReference type="GO" id="GO:0016887">
    <property type="term" value="F:ATP hydrolysis activity"/>
    <property type="evidence" value="ECO:0007669"/>
    <property type="project" value="InterPro"/>
</dbReference>
<reference evidence="10 11" key="1">
    <citation type="submission" date="2016-10" db="EMBL/GenBank/DDBJ databases">
        <authorList>
            <person name="de Groot N.N."/>
        </authorList>
    </citation>
    <scope>NUCLEOTIDE SEQUENCE [LARGE SCALE GENOMIC DNA]</scope>
    <source>
        <strain evidence="10 11">DSM 43357</strain>
    </source>
</reference>
<feature type="domain" description="ABC transmembrane type-1" evidence="9">
    <location>
        <begin position="37"/>
        <end position="321"/>
    </location>
</feature>
<sequence length="604" mass="62855">MPHEPGPAPTAAPGTANAPATWRRVARLFRPHRWAILLVVLLVGVFSALGAALPLLTQAVFDRALFGPGGPDLPLLAEFATLAALAAAVMGAADLAQTWLAARTAQSVVHTLREEMFGRLQRMPLAFFARTKGGEVQSRLTGDTAQVERAVRDTLPEALAGVLGFATAGAAMVALSVPLAAAAVLLAPVVLWVSSRSGRALGRLSAVSQESRARLSSIAAERLSLGGVTLARVHGRQDDERAAFAGESRGLARLQVRAGLTAQLVLSVAHVFFMVTPYLVFLAAGLARDVSAGTLVAFVALQSRLYQPIGQILGTVTDLRSVQGAFERVFGYLDLPAEPHPPASGGRGPGALAVRRVTFGHPAAGGPGRMALRDVSLDVPAGSAVLVVGRSGSGKTTLGHLLAGLHLPAEGAVLVDGSEVRGPRPGRVCVAPQEPFLFQGSVADNLRYADPDAPADALVRACEIAGIHERIAALPDGYDTFVGERGALLSGGERQRVALARALLSDARVLVLDEATSALDPLTEREVVRAVLAARRGRTTVVVSHRFAALDCFDLVVALDGGRVAEQGAPAELRGAPHGLYARMLRAQAVPESPVVGSGHDRPA</sequence>
<feature type="transmembrane region" description="Helical" evidence="7">
    <location>
        <begin position="162"/>
        <end position="193"/>
    </location>
</feature>
<feature type="transmembrane region" description="Helical" evidence="7">
    <location>
        <begin position="34"/>
        <end position="61"/>
    </location>
</feature>
<dbReference type="PROSITE" id="PS00211">
    <property type="entry name" value="ABC_TRANSPORTER_1"/>
    <property type="match status" value="1"/>
</dbReference>